<dbReference type="AlphaFoldDB" id="A0AAE2SAT6"/>
<keyword evidence="3" id="KW-1185">Reference proteome</keyword>
<keyword evidence="1" id="KW-0472">Membrane</keyword>
<evidence type="ECO:0000256" key="1">
    <source>
        <dbReference type="SAM" id="Phobius"/>
    </source>
</evidence>
<protein>
    <submittedName>
        <fullName evidence="2">Uncharacterized protein</fullName>
    </submittedName>
</protein>
<sequence length="283" mass="31539">MSESNPRIYKVILMILPVGVVIGTIIFMYMYFHNERRDEQNHAVIASHGLRVDDLQDMVGKFSNRIGVRAVDSEEGRRGLVAAASMIEGRLGPQNVGFPVKKSEGQASHGRLWKALWVDIRGSEDPESIIFAAVSFSGAGEMADANTVSSMVMLASTMAREVPERTIRFVFLPLDLSPSEQNRWLLERCLNDGERCDGIVGLKEMQGELAVGDGAWQAEAGSDSQWWQYLQDQSSRPETEAPAVWLSHPVFSPDTWKGQDDKRLQKTIEAAGSMKEWLKRAAK</sequence>
<evidence type="ECO:0000313" key="2">
    <source>
        <dbReference type="EMBL" id="MBK1853547.1"/>
    </source>
</evidence>
<reference evidence="2" key="1">
    <citation type="submission" date="2021-01" db="EMBL/GenBank/DDBJ databases">
        <title>Modified the classification status of verrucomicrobia.</title>
        <authorList>
            <person name="Feng X."/>
        </authorList>
    </citation>
    <scope>NUCLEOTIDE SEQUENCE</scope>
    <source>
        <strain evidence="2">5K15</strain>
    </source>
</reference>
<proteinExistence type="predicted"/>
<dbReference type="RefSeq" id="WP_309488144.1">
    <property type="nucleotide sequence ID" value="NZ_JAENIG010000001.1"/>
</dbReference>
<evidence type="ECO:0000313" key="3">
    <source>
        <dbReference type="Proteomes" id="UP000634206"/>
    </source>
</evidence>
<gene>
    <name evidence="2" type="ORF">JIN83_01110</name>
</gene>
<dbReference type="EMBL" id="JAENIG010000001">
    <property type="protein sequence ID" value="MBK1853547.1"/>
    <property type="molecule type" value="Genomic_DNA"/>
</dbReference>
<keyword evidence="1" id="KW-0812">Transmembrane</keyword>
<accession>A0AAE2SAT6</accession>
<name>A0AAE2SAT6_9BACT</name>
<dbReference type="Proteomes" id="UP000634206">
    <property type="component" value="Unassembled WGS sequence"/>
</dbReference>
<comment type="caution">
    <text evidence="2">The sequence shown here is derived from an EMBL/GenBank/DDBJ whole genome shotgun (WGS) entry which is preliminary data.</text>
</comment>
<keyword evidence="1" id="KW-1133">Transmembrane helix</keyword>
<organism evidence="2 3">
    <name type="scientific">Oceaniferula flava</name>
    <dbReference type="NCBI Taxonomy" id="2800421"/>
    <lineage>
        <taxon>Bacteria</taxon>
        <taxon>Pseudomonadati</taxon>
        <taxon>Verrucomicrobiota</taxon>
        <taxon>Verrucomicrobiia</taxon>
        <taxon>Verrucomicrobiales</taxon>
        <taxon>Verrucomicrobiaceae</taxon>
        <taxon>Oceaniferula</taxon>
    </lineage>
</organism>
<feature type="transmembrane region" description="Helical" evidence="1">
    <location>
        <begin position="12"/>
        <end position="32"/>
    </location>
</feature>